<dbReference type="AlphaFoldDB" id="A0A9R0SRJ3"/>
<dbReference type="Gene3D" id="2.120.10.30">
    <property type="entry name" value="TolB, C-terminal domain"/>
    <property type="match status" value="1"/>
</dbReference>
<dbReference type="InterPro" id="IPR011042">
    <property type="entry name" value="6-blade_b-propeller_TolB-like"/>
</dbReference>
<evidence type="ECO:0000256" key="1">
    <source>
        <dbReference type="SAM" id="MobiDB-lite"/>
    </source>
</evidence>
<feature type="compositionally biased region" description="Low complexity" evidence="1">
    <location>
        <begin position="425"/>
        <end position="434"/>
    </location>
</feature>
<feature type="compositionally biased region" description="Basic residues" evidence="1">
    <location>
        <begin position="545"/>
        <end position="556"/>
    </location>
</feature>
<name>A0A9R0SRJ3_TRITD</name>
<proteinExistence type="predicted"/>
<sequence length="556" mass="59841">MGSDDSGRGSIAFFGTYRPPVPLDIYSCPADPPPSSREDEHHLTDGVSYNQNGRAIPAAALKELLTFLGKKNPALAAECGATPDDAEQGRVAGLVFVSERDKGLETLHVALVRPKGEGGAVKVLSLGDVYGAGTFGGSRMEDSGCVAGGFKVGARAVGHSLVYVSTKEPVTRRRTPWTVVYRTNLADGKTERLTPPGQYDVSPAVSPSGKMVAVANFRGNKWTGEIERLNTDIAVMNVDRTAQGGLRRRILIRDGGWPTWGSDNVIFFHRGTGESPTNWAVFRYDMATKETVRVTPEAIDAMTPAAISETRVAVAAIRQKSRQAAMTTPREEAQYRHIEIFDVASPDRPAVQISQKIRPKGDHYNPFVADGGSRIGYHRVRTDDLVIGIIFLPLTRASTRCTPLTQMWGCSGCRVCSQPFPRMAPSSPSSTTSSRPCGLPTPKACASSMRSGAPTASSQRRGTRTRTRTRCTSAWARPSPPPSHWRSTPSPTCPGRPPAGRCSASPPGTSTTPSRRATRRGTSSCSGRRGTAARTSSTRTSTSWRTRRRGSSARAR</sequence>
<feature type="compositionally biased region" description="Low complexity" evidence="1">
    <location>
        <begin position="502"/>
        <end position="544"/>
    </location>
</feature>
<dbReference type="PANTHER" id="PTHR32161:SF25">
    <property type="entry name" value="DIPEPTIDYLPEPTIDASE IV N-TERMINAL DOMAIN-CONTAINING PROTEIN"/>
    <property type="match status" value="1"/>
</dbReference>
<dbReference type="Gramene" id="TRITD4Av1G261300.5">
    <property type="protein sequence ID" value="TRITD4Av1G261300.5"/>
    <property type="gene ID" value="TRITD4Av1G261300"/>
</dbReference>
<dbReference type="SUPFAM" id="SSF69304">
    <property type="entry name" value="Tricorn protease N-terminal domain"/>
    <property type="match status" value="1"/>
</dbReference>
<protein>
    <submittedName>
        <fullName evidence="2">Uncharacterized protein</fullName>
    </submittedName>
</protein>
<dbReference type="Proteomes" id="UP000324705">
    <property type="component" value="Chromosome 4A"/>
</dbReference>
<dbReference type="EMBL" id="LT934117">
    <property type="protein sequence ID" value="VAH99985.1"/>
    <property type="molecule type" value="Genomic_DNA"/>
</dbReference>
<organism evidence="2 3">
    <name type="scientific">Triticum turgidum subsp. durum</name>
    <name type="common">Durum wheat</name>
    <name type="synonym">Triticum durum</name>
    <dbReference type="NCBI Taxonomy" id="4567"/>
    <lineage>
        <taxon>Eukaryota</taxon>
        <taxon>Viridiplantae</taxon>
        <taxon>Streptophyta</taxon>
        <taxon>Embryophyta</taxon>
        <taxon>Tracheophyta</taxon>
        <taxon>Spermatophyta</taxon>
        <taxon>Magnoliopsida</taxon>
        <taxon>Liliopsida</taxon>
        <taxon>Poales</taxon>
        <taxon>Poaceae</taxon>
        <taxon>BOP clade</taxon>
        <taxon>Pooideae</taxon>
        <taxon>Triticodae</taxon>
        <taxon>Triticeae</taxon>
        <taxon>Triticinae</taxon>
        <taxon>Triticum</taxon>
    </lineage>
</organism>
<evidence type="ECO:0000313" key="2">
    <source>
        <dbReference type="EMBL" id="VAH99985.1"/>
    </source>
</evidence>
<keyword evidence="3" id="KW-1185">Reference proteome</keyword>
<dbReference type="PANTHER" id="PTHR32161">
    <property type="entry name" value="DPP6 N-TERMINAL DOMAIN-LIKE PROTEIN"/>
    <property type="match status" value="1"/>
</dbReference>
<accession>A0A9R0SRJ3</accession>
<reference evidence="2 3" key="1">
    <citation type="submission" date="2017-09" db="EMBL/GenBank/DDBJ databases">
        <authorList>
            <consortium name="International Durum Wheat Genome Sequencing Consortium (IDWGSC)"/>
            <person name="Milanesi L."/>
        </authorList>
    </citation>
    <scope>NUCLEOTIDE SEQUENCE [LARGE SCALE GENOMIC DNA]</scope>
    <source>
        <strain evidence="3">cv. Svevo</strain>
    </source>
</reference>
<evidence type="ECO:0000313" key="3">
    <source>
        <dbReference type="Proteomes" id="UP000324705"/>
    </source>
</evidence>
<gene>
    <name evidence="2" type="ORF">TRITD_4Av1G261300</name>
</gene>
<feature type="region of interest" description="Disordered" evidence="1">
    <location>
        <begin position="423"/>
        <end position="556"/>
    </location>
</feature>